<dbReference type="AlphaFoldDB" id="A0A1H9VZU8"/>
<name>A0A1H9VZU8_9BACI</name>
<proteinExistence type="predicted"/>
<dbReference type="SUPFAM" id="SSF46785">
    <property type="entry name" value="Winged helix' DNA-binding domain"/>
    <property type="match status" value="1"/>
</dbReference>
<sequence length="150" mass="17351">MDNQSDNKKYIFGSLFLLVNKLQAKGDQWLAGKEGMTLRQWFLTAMIMYSGERTPALGEVADLMGTSHQNAKQVANKLEKNGFIEFSKDMKDRRVLRLTLTKKSTEFWKEQEGESNEFLTNLFYDLTEEELAVTKRVINKMITSLENLNK</sequence>
<evidence type="ECO:0000313" key="6">
    <source>
        <dbReference type="Proteomes" id="UP000198571"/>
    </source>
</evidence>
<keyword evidence="3" id="KW-0804">Transcription</keyword>
<dbReference type="PRINTS" id="PR00598">
    <property type="entry name" value="HTHMARR"/>
</dbReference>
<dbReference type="GO" id="GO:0003677">
    <property type="term" value="F:DNA binding"/>
    <property type="evidence" value="ECO:0007669"/>
    <property type="project" value="UniProtKB-KW"/>
</dbReference>
<keyword evidence="6" id="KW-1185">Reference proteome</keyword>
<evidence type="ECO:0000259" key="4">
    <source>
        <dbReference type="PROSITE" id="PS50995"/>
    </source>
</evidence>
<dbReference type="PROSITE" id="PS50995">
    <property type="entry name" value="HTH_MARR_2"/>
    <property type="match status" value="1"/>
</dbReference>
<dbReference type="RefSeq" id="WP_093054062.1">
    <property type="nucleotide sequence ID" value="NZ_FOGT01000013.1"/>
</dbReference>
<dbReference type="PROSITE" id="PS01117">
    <property type="entry name" value="HTH_MARR_1"/>
    <property type="match status" value="1"/>
</dbReference>
<dbReference type="PANTHER" id="PTHR33164:SF58">
    <property type="entry name" value="DNA-BINDING TRANSCRIPTIONAL REPRESSOR SCOC"/>
    <property type="match status" value="1"/>
</dbReference>
<dbReference type="OrthoDB" id="1644269at2"/>
<keyword evidence="2 5" id="KW-0238">DNA-binding</keyword>
<dbReference type="InterPro" id="IPR039422">
    <property type="entry name" value="MarR/SlyA-like"/>
</dbReference>
<dbReference type="EMBL" id="FOGT01000013">
    <property type="protein sequence ID" value="SES27098.1"/>
    <property type="molecule type" value="Genomic_DNA"/>
</dbReference>
<dbReference type="InterPro" id="IPR036388">
    <property type="entry name" value="WH-like_DNA-bd_sf"/>
</dbReference>
<dbReference type="InterPro" id="IPR000835">
    <property type="entry name" value="HTH_MarR-typ"/>
</dbReference>
<dbReference type="GO" id="GO:0006950">
    <property type="term" value="P:response to stress"/>
    <property type="evidence" value="ECO:0007669"/>
    <property type="project" value="TreeGrafter"/>
</dbReference>
<dbReference type="GO" id="GO:0003700">
    <property type="term" value="F:DNA-binding transcription factor activity"/>
    <property type="evidence" value="ECO:0007669"/>
    <property type="project" value="InterPro"/>
</dbReference>
<reference evidence="6" key="1">
    <citation type="submission" date="2016-10" db="EMBL/GenBank/DDBJ databases">
        <authorList>
            <person name="Varghese N."/>
            <person name="Submissions S."/>
        </authorList>
    </citation>
    <scope>NUCLEOTIDE SEQUENCE [LARGE SCALE GENOMIC DNA]</scope>
    <source>
        <strain evidence="6">S9</strain>
    </source>
</reference>
<dbReference type="PANTHER" id="PTHR33164">
    <property type="entry name" value="TRANSCRIPTIONAL REGULATOR, MARR FAMILY"/>
    <property type="match status" value="1"/>
</dbReference>
<dbReference type="STRING" id="1601833.SAMN05518684_11393"/>
<dbReference type="InterPro" id="IPR023187">
    <property type="entry name" value="Tscrpt_reg_MarR-type_CS"/>
</dbReference>
<dbReference type="SMART" id="SM00347">
    <property type="entry name" value="HTH_MARR"/>
    <property type="match status" value="1"/>
</dbReference>
<evidence type="ECO:0000256" key="3">
    <source>
        <dbReference type="ARBA" id="ARBA00023163"/>
    </source>
</evidence>
<organism evidence="5 6">
    <name type="scientific">Salipaludibacillus aurantiacus</name>
    <dbReference type="NCBI Taxonomy" id="1601833"/>
    <lineage>
        <taxon>Bacteria</taxon>
        <taxon>Bacillati</taxon>
        <taxon>Bacillota</taxon>
        <taxon>Bacilli</taxon>
        <taxon>Bacillales</taxon>
        <taxon>Bacillaceae</taxon>
    </lineage>
</organism>
<dbReference type="InterPro" id="IPR036390">
    <property type="entry name" value="WH_DNA-bd_sf"/>
</dbReference>
<dbReference type="Pfam" id="PF01047">
    <property type="entry name" value="MarR"/>
    <property type="match status" value="1"/>
</dbReference>
<feature type="domain" description="HTH marR-type" evidence="4">
    <location>
        <begin position="8"/>
        <end position="143"/>
    </location>
</feature>
<evidence type="ECO:0000256" key="1">
    <source>
        <dbReference type="ARBA" id="ARBA00023015"/>
    </source>
</evidence>
<dbReference type="Gene3D" id="1.10.10.10">
    <property type="entry name" value="Winged helix-like DNA-binding domain superfamily/Winged helix DNA-binding domain"/>
    <property type="match status" value="1"/>
</dbReference>
<dbReference type="Proteomes" id="UP000198571">
    <property type="component" value="Unassembled WGS sequence"/>
</dbReference>
<gene>
    <name evidence="5" type="ORF">SAMN05518684_11393</name>
</gene>
<accession>A0A1H9VZU8</accession>
<keyword evidence="1" id="KW-0805">Transcription regulation</keyword>
<protein>
    <submittedName>
        <fullName evidence="5">DNA-binding transcriptional regulator, MarR family</fullName>
    </submittedName>
</protein>
<evidence type="ECO:0000256" key="2">
    <source>
        <dbReference type="ARBA" id="ARBA00023125"/>
    </source>
</evidence>
<evidence type="ECO:0000313" key="5">
    <source>
        <dbReference type="EMBL" id="SES27098.1"/>
    </source>
</evidence>